<reference evidence="2" key="2">
    <citation type="submission" date="2025-09" db="UniProtKB">
        <authorList>
            <consortium name="Ensembl"/>
        </authorList>
    </citation>
    <scope>IDENTIFICATION</scope>
</reference>
<reference evidence="2" key="1">
    <citation type="submission" date="2025-08" db="UniProtKB">
        <authorList>
            <consortium name="Ensembl"/>
        </authorList>
    </citation>
    <scope>IDENTIFICATION</scope>
</reference>
<feature type="signal peptide" evidence="1">
    <location>
        <begin position="1"/>
        <end position="21"/>
    </location>
</feature>
<accession>A0A8C9IQU7</accession>
<protein>
    <recommendedName>
        <fullName evidence="4">Secreted protein</fullName>
    </recommendedName>
</protein>
<dbReference type="AlphaFoldDB" id="A0A8C9IQU7"/>
<dbReference type="Proteomes" id="UP000694416">
    <property type="component" value="Unplaced"/>
</dbReference>
<feature type="chain" id="PRO_5034633963" description="Secreted protein" evidence="1">
    <location>
        <begin position="22"/>
        <end position="112"/>
    </location>
</feature>
<evidence type="ECO:0000256" key="1">
    <source>
        <dbReference type="SAM" id="SignalP"/>
    </source>
</evidence>
<keyword evidence="1" id="KW-0732">Signal</keyword>
<evidence type="ECO:0000313" key="3">
    <source>
        <dbReference type="Proteomes" id="UP000694416"/>
    </source>
</evidence>
<proteinExistence type="predicted"/>
<evidence type="ECO:0008006" key="4">
    <source>
        <dbReference type="Google" id="ProtNLM"/>
    </source>
</evidence>
<keyword evidence="3" id="KW-1185">Reference proteome</keyword>
<name>A0A8C9IQU7_9PRIM</name>
<dbReference type="Ensembl" id="ENSPTET00000054658.1">
    <property type="protein sequence ID" value="ENSPTEP00000040827.1"/>
    <property type="gene ID" value="ENSPTEG00000037550.1"/>
</dbReference>
<evidence type="ECO:0000313" key="2">
    <source>
        <dbReference type="Ensembl" id="ENSPTEP00000040827.1"/>
    </source>
</evidence>
<organism evidence="2 3">
    <name type="scientific">Piliocolobus tephrosceles</name>
    <name type="common">Ugandan red Colobus</name>
    <dbReference type="NCBI Taxonomy" id="591936"/>
    <lineage>
        <taxon>Eukaryota</taxon>
        <taxon>Metazoa</taxon>
        <taxon>Chordata</taxon>
        <taxon>Craniata</taxon>
        <taxon>Vertebrata</taxon>
        <taxon>Euteleostomi</taxon>
        <taxon>Mammalia</taxon>
        <taxon>Eutheria</taxon>
        <taxon>Euarchontoglires</taxon>
        <taxon>Primates</taxon>
        <taxon>Haplorrhini</taxon>
        <taxon>Catarrhini</taxon>
        <taxon>Cercopithecidae</taxon>
        <taxon>Colobinae</taxon>
        <taxon>Piliocolobus</taxon>
    </lineage>
</organism>
<sequence>MQRGHMCPWLLNLFLTVLLLPKPMTVISDFAGVTFPLNAAPCTGKGHFVQWGLPGNGLLLSIRSQRSSGFRVLVFSFPRQLDKKKKNPRASVDIPRAASPAVCGVSLSPPPE</sequence>